<dbReference type="RefSeq" id="WP_344018494.1">
    <property type="nucleotide sequence ID" value="NZ_BAAABX010000003.1"/>
</dbReference>
<dbReference type="NCBIfam" id="TIGR04363">
    <property type="entry name" value="LD_lanti_pre"/>
    <property type="match status" value="1"/>
</dbReference>
<organism evidence="1 2">
    <name type="scientific">Streptomyces luteireticuli</name>
    <dbReference type="NCBI Taxonomy" id="173858"/>
    <lineage>
        <taxon>Bacteria</taxon>
        <taxon>Bacillati</taxon>
        <taxon>Actinomycetota</taxon>
        <taxon>Actinomycetes</taxon>
        <taxon>Kitasatosporales</taxon>
        <taxon>Streptomycetaceae</taxon>
        <taxon>Streptomyces</taxon>
    </lineage>
</organism>
<accession>A0ABN0Y6C8</accession>
<dbReference type="InterPro" id="IPR027575">
    <property type="entry name" value="LD_lanti_pre"/>
</dbReference>
<sequence length="52" mass="5124">MTAATPNGAIAASDFDLDVTVVEQGPIIADLLNDTGDGCGSTCESACSNSTC</sequence>
<dbReference type="Proteomes" id="UP001500879">
    <property type="component" value="Unassembled WGS sequence"/>
</dbReference>
<dbReference type="EMBL" id="BAAABX010000003">
    <property type="protein sequence ID" value="GAA0384258.1"/>
    <property type="molecule type" value="Genomic_DNA"/>
</dbReference>
<protein>
    <recommendedName>
        <fullName evidence="3">FxLD family lantipeptide</fullName>
    </recommendedName>
</protein>
<gene>
    <name evidence="1" type="ORF">GCM10010357_01430</name>
</gene>
<evidence type="ECO:0000313" key="2">
    <source>
        <dbReference type="Proteomes" id="UP001500879"/>
    </source>
</evidence>
<proteinExistence type="predicted"/>
<evidence type="ECO:0008006" key="3">
    <source>
        <dbReference type="Google" id="ProtNLM"/>
    </source>
</evidence>
<comment type="caution">
    <text evidence="1">The sequence shown here is derived from an EMBL/GenBank/DDBJ whole genome shotgun (WGS) entry which is preliminary data.</text>
</comment>
<keyword evidence="2" id="KW-1185">Reference proteome</keyword>
<evidence type="ECO:0000313" key="1">
    <source>
        <dbReference type="EMBL" id="GAA0384258.1"/>
    </source>
</evidence>
<reference evidence="1 2" key="1">
    <citation type="journal article" date="2019" name="Int. J. Syst. Evol. Microbiol.">
        <title>The Global Catalogue of Microorganisms (GCM) 10K type strain sequencing project: providing services to taxonomists for standard genome sequencing and annotation.</title>
        <authorList>
            <consortium name="The Broad Institute Genomics Platform"/>
            <consortium name="The Broad Institute Genome Sequencing Center for Infectious Disease"/>
            <person name="Wu L."/>
            <person name="Ma J."/>
        </authorList>
    </citation>
    <scope>NUCLEOTIDE SEQUENCE [LARGE SCALE GENOMIC DNA]</scope>
    <source>
        <strain evidence="1 2">JCM 4788</strain>
    </source>
</reference>
<name>A0ABN0Y6C8_9ACTN</name>